<dbReference type="AlphaFoldDB" id="D5GQ48"/>
<keyword evidence="2" id="KW-1185">Reference proteome</keyword>
<organism evidence="1 2">
    <name type="scientific">Tuber melanosporum (strain Mel28)</name>
    <name type="common">Perigord black truffle</name>
    <dbReference type="NCBI Taxonomy" id="656061"/>
    <lineage>
        <taxon>Eukaryota</taxon>
        <taxon>Fungi</taxon>
        <taxon>Dikarya</taxon>
        <taxon>Ascomycota</taxon>
        <taxon>Pezizomycotina</taxon>
        <taxon>Pezizomycetes</taxon>
        <taxon>Pezizales</taxon>
        <taxon>Tuberaceae</taxon>
        <taxon>Tuber</taxon>
    </lineage>
</organism>
<dbReference type="InParanoid" id="D5GQ48"/>
<dbReference type="HOGENOM" id="CLU_2795798_0_0_1"/>
<protein>
    <submittedName>
        <fullName evidence="1">(Perigord truffle) hypothetical protein</fullName>
    </submittedName>
</protein>
<name>D5GQ48_TUBMM</name>
<accession>D5GQ48</accession>
<gene>
    <name evidence="1" type="ORF">GSTUM_00012197001</name>
</gene>
<dbReference type="Proteomes" id="UP000006911">
    <property type="component" value="Unassembled WGS sequence"/>
</dbReference>
<proteinExistence type="predicted"/>
<evidence type="ECO:0000313" key="2">
    <source>
        <dbReference type="Proteomes" id="UP000006911"/>
    </source>
</evidence>
<dbReference type="EMBL" id="FN430382">
    <property type="protein sequence ID" value="CAZ86641.1"/>
    <property type="molecule type" value="Genomic_DNA"/>
</dbReference>
<dbReference type="RefSeq" id="XP_002842450.1">
    <property type="nucleotide sequence ID" value="XM_002842404.1"/>
</dbReference>
<dbReference type="KEGG" id="tml:GSTUM_00012197001"/>
<evidence type="ECO:0000313" key="1">
    <source>
        <dbReference type="EMBL" id="CAZ86641.1"/>
    </source>
</evidence>
<sequence>MDYSEPPRNYPHSRSSTCKFARTLHVTRKLVQLRLYNKQKRGENLVHSQLPWYHIQRHHTRMTQYRYS</sequence>
<dbReference type="GeneID" id="9185221"/>
<reference evidence="1 2" key="1">
    <citation type="journal article" date="2010" name="Nature">
        <title>Perigord black truffle genome uncovers evolutionary origins and mechanisms of symbiosis.</title>
        <authorList>
            <person name="Martin F."/>
            <person name="Kohler A."/>
            <person name="Murat C."/>
            <person name="Balestrini R."/>
            <person name="Coutinho P.M."/>
            <person name="Jaillon O."/>
            <person name="Montanini B."/>
            <person name="Morin E."/>
            <person name="Noel B."/>
            <person name="Percudani R."/>
            <person name="Porcel B."/>
            <person name="Rubini A."/>
            <person name="Amicucci A."/>
            <person name="Amselem J."/>
            <person name="Anthouard V."/>
            <person name="Arcioni S."/>
            <person name="Artiguenave F."/>
            <person name="Aury J.M."/>
            <person name="Ballario P."/>
            <person name="Bolchi A."/>
            <person name="Brenna A."/>
            <person name="Brun A."/>
            <person name="Buee M."/>
            <person name="Cantarel B."/>
            <person name="Chevalier G."/>
            <person name="Couloux A."/>
            <person name="Da Silva C."/>
            <person name="Denoeud F."/>
            <person name="Duplessis S."/>
            <person name="Ghignone S."/>
            <person name="Hilselberger B."/>
            <person name="Iotti M."/>
            <person name="Marcais B."/>
            <person name="Mello A."/>
            <person name="Miranda M."/>
            <person name="Pacioni G."/>
            <person name="Quesneville H."/>
            <person name="Riccioni C."/>
            <person name="Ruotolo R."/>
            <person name="Splivallo R."/>
            <person name="Stocchi V."/>
            <person name="Tisserant E."/>
            <person name="Viscomi A.R."/>
            <person name="Zambonelli A."/>
            <person name="Zampieri E."/>
            <person name="Henrissat B."/>
            <person name="Lebrun M.H."/>
            <person name="Paolocci F."/>
            <person name="Bonfante P."/>
            <person name="Ottonello S."/>
            <person name="Wincker P."/>
        </authorList>
    </citation>
    <scope>NUCLEOTIDE SEQUENCE [LARGE SCALE GENOMIC DNA]</scope>
    <source>
        <strain evidence="1 2">Mel28</strain>
    </source>
</reference>